<dbReference type="AlphaFoldDB" id="A0A7X4K915"/>
<accession>A0A7X4K915</accession>
<feature type="domain" description="DUF6969" evidence="1">
    <location>
        <begin position="15"/>
        <end position="211"/>
    </location>
</feature>
<gene>
    <name evidence="2" type="ORF">GR702_19065</name>
</gene>
<keyword evidence="3" id="KW-1185">Reference proteome</keyword>
<dbReference type="InterPro" id="IPR054242">
    <property type="entry name" value="DUF6969"/>
</dbReference>
<dbReference type="Pfam" id="PF22308">
    <property type="entry name" value="DUF6969"/>
    <property type="match status" value="1"/>
</dbReference>
<evidence type="ECO:0000313" key="2">
    <source>
        <dbReference type="EMBL" id="MYL99864.1"/>
    </source>
</evidence>
<name>A0A7X4K915_9SPHN</name>
<comment type="caution">
    <text evidence="2">The sequence shown here is derived from an EMBL/GenBank/DDBJ whole genome shotgun (WGS) entry which is preliminary data.</text>
</comment>
<evidence type="ECO:0000313" key="3">
    <source>
        <dbReference type="Proteomes" id="UP000465810"/>
    </source>
</evidence>
<protein>
    <recommendedName>
        <fullName evidence="1">DUF6969 domain-containing protein</fullName>
    </recommendedName>
</protein>
<organism evidence="2 3">
    <name type="scientific">Novosphingobium silvae</name>
    <dbReference type="NCBI Taxonomy" id="2692619"/>
    <lineage>
        <taxon>Bacteria</taxon>
        <taxon>Pseudomonadati</taxon>
        <taxon>Pseudomonadota</taxon>
        <taxon>Alphaproteobacteria</taxon>
        <taxon>Sphingomonadales</taxon>
        <taxon>Sphingomonadaceae</taxon>
        <taxon>Novosphingobium</taxon>
    </lineage>
</organism>
<evidence type="ECO:0000259" key="1">
    <source>
        <dbReference type="Pfam" id="PF22308"/>
    </source>
</evidence>
<dbReference type="EMBL" id="WVTD01000022">
    <property type="protein sequence ID" value="MYL99864.1"/>
    <property type="molecule type" value="Genomic_DNA"/>
</dbReference>
<dbReference type="RefSeq" id="WP_160987249.1">
    <property type="nucleotide sequence ID" value="NZ_WVTD01000022.1"/>
</dbReference>
<proteinExistence type="predicted"/>
<sequence>MLIDPKLTGTERRAEAAAELITATVAMAASGIPLMLRVVPDSNYRVWDHYPPDDAVDAKTGARWFYHAHPPEERDAGEHGHFHLFLDRDTFDGLQPRAKPLDPEAPDAGVVHIAALSIDLNGLPTKLFTVNRWVTDEWLYDARAILERLEMFDLSEASEGDDLVNRWLTAAVATFVPEIERILIARDLALDAVSDDFFEDRSAEILSSVDIDLQHRVTELDR</sequence>
<dbReference type="Proteomes" id="UP000465810">
    <property type="component" value="Unassembled WGS sequence"/>
</dbReference>
<reference evidence="2 3" key="1">
    <citation type="submission" date="2019-12" db="EMBL/GenBank/DDBJ databases">
        <authorList>
            <person name="Feng G."/>
            <person name="Zhu H."/>
        </authorList>
    </citation>
    <scope>NUCLEOTIDE SEQUENCE [LARGE SCALE GENOMIC DNA]</scope>
    <source>
        <strain evidence="2 3">FGD1</strain>
    </source>
</reference>